<dbReference type="PANTHER" id="PTHR30042:SF2">
    <property type="entry name" value="POTASSIUM-TRANSPORTING ATPASE KDPC SUBUNIT"/>
    <property type="match status" value="1"/>
</dbReference>
<dbReference type="RefSeq" id="WP_210664034.1">
    <property type="nucleotide sequence ID" value="NZ_JAGKSP010000024.1"/>
</dbReference>
<evidence type="ECO:0000256" key="5">
    <source>
        <dbReference type="ARBA" id="ARBA00022741"/>
    </source>
</evidence>
<evidence type="ECO:0000256" key="3">
    <source>
        <dbReference type="ARBA" id="ARBA00022538"/>
    </source>
</evidence>
<name>A0ABS5CLV1_9BACL</name>
<sequence length="187" mass="20147">MKMTLTAIRLSVVLMLLCGLIYPLVTTGVAGALFPKQAGGSLIEVNGKFVGSELIAQDFQSPELFHPRASNAKFDPTATAGSNMAVGYPEYVKAMKEQIDALRKDNPNLTDIPADLVTISGSGFDPDLSPEAAKAQVPRISKETGISEQELNELVDAKTTSRQLGIFGEPRVNVTEINMELLKQVKQ</sequence>
<keyword evidence="4 11" id="KW-0812">Transmembrane</keyword>
<evidence type="ECO:0000256" key="2">
    <source>
        <dbReference type="ARBA" id="ARBA00022475"/>
    </source>
</evidence>
<evidence type="ECO:0000256" key="10">
    <source>
        <dbReference type="ARBA" id="ARBA00023136"/>
    </source>
</evidence>
<evidence type="ECO:0000256" key="6">
    <source>
        <dbReference type="ARBA" id="ARBA00022840"/>
    </source>
</evidence>
<dbReference type="Pfam" id="PF02669">
    <property type="entry name" value="KdpC"/>
    <property type="match status" value="1"/>
</dbReference>
<keyword evidence="13" id="KW-1185">Reference proteome</keyword>
<keyword evidence="6 11" id="KW-0067">ATP-binding</keyword>
<keyword evidence="5 11" id="KW-0547">Nucleotide-binding</keyword>
<evidence type="ECO:0000313" key="12">
    <source>
        <dbReference type="EMBL" id="MBP3966833.1"/>
    </source>
</evidence>
<protein>
    <recommendedName>
        <fullName evidence="11">Potassium-transporting ATPase KdpC subunit</fullName>
    </recommendedName>
    <alternativeName>
        <fullName evidence="11">ATP phosphohydrolase [potassium-transporting] C chain</fullName>
    </alternativeName>
    <alternativeName>
        <fullName evidence="11">Potassium-binding and translocating subunit C</fullName>
    </alternativeName>
    <alternativeName>
        <fullName evidence="11">Potassium-translocating ATPase C chain</fullName>
    </alternativeName>
</protein>
<keyword evidence="10 11" id="KW-0472">Membrane</keyword>
<comment type="caution">
    <text evidence="12">The sequence shown here is derived from an EMBL/GenBank/DDBJ whole genome shotgun (WGS) entry which is preliminary data.</text>
</comment>
<dbReference type="HAMAP" id="MF_00276">
    <property type="entry name" value="KdpC"/>
    <property type="match status" value="1"/>
</dbReference>
<keyword evidence="2 11" id="KW-1003">Cell membrane</keyword>
<proteinExistence type="inferred from homology"/>
<evidence type="ECO:0000313" key="13">
    <source>
        <dbReference type="Proteomes" id="UP000673394"/>
    </source>
</evidence>
<dbReference type="Proteomes" id="UP000673394">
    <property type="component" value="Unassembled WGS sequence"/>
</dbReference>
<comment type="subunit">
    <text evidence="11">The system is composed of three essential subunits: KdpA, KdpB and KdpC.</text>
</comment>
<reference evidence="12 13" key="1">
    <citation type="submission" date="2021-04" db="EMBL/GenBank/DDBJ databases">
        <title>Paenibacillus sp. DLE-14 whole genome sequence.</title>
        <authorList>
            <person name="Ham Y.J."/>
        </authorList>
    </citation>
    <scope>NUCLEOTIDE SEQUENCE [LARGE SCALE GENOMIC DNA]</scope>
    <source>
        <strain evidence="12 13">DLE-14</strain>
    </source>
</reference>
<keyword evidence="3 11" id="KW-0633">Potassium transport</keyword>
<dbReference type="PANTHER" id="PTHR30042">
    <property type="entry name" value="POTASSIUM-TRANSPORTING ATPASE C CHAIN"/>
    <property type="match status" value="1"/>
</dbReference>
<comment type="function">
    <text evidence="11">Part of the high-affinity ATP-driven potassium transport (or Kdp) system, which catalyzes the hydrolysis of ATP coupled with the electrogenic transport of potassium into the cytoplasm. This subunit acts as a catalytic chaperone that increases the ATP-binding affinity of the ATP-hydrolyzing subunit KdpB by the formation of a transient KdpB/KdpC/ATP ternary complex.</text>
</comment>
<keyword evidence="1 11" id="KW-0813">Transport</keyword>
<gene>
    <name evidence="11 12" type="primary">kdpC</name>
    <name evidence="12" type="ORF">I8J30_29530</name>
</gene>
<dbReference type="PIRSF" id="PIRSF001296">
    <property type="entry name" value="K_ATPase_KdpC"/>
    <property type="match status" value="1"/>
</dbReference>
<evidence type="ECO:0000256" key="9">
    <source>
        <dbReference type="ARBA" id="ARBA00023065"/>
    </source>
</evidence>
<comment type="similarity">
    <text evidence="11">Belongs to the KdpC family.</text>
</comment>
<dbReference type="InterPro" id="IPR003820">
    <property type="entry name" value="KdpC"/>
</dbReference>
<evidence type="ECO:0000256" key="8">
    <source>
        <dbReference type="ARBA" id="ARBA00022989"/>
    </source>
</evidence>
<keyword evidence="9 11" id="KW-0406">Ion transport</keyword>
<dbReference type="EMBL" id="JAGKSP010000024">
    <property type="protein sequence ID" value="MBP3966833.1"/>
    <property type="molecule type" value="Genomic_DNA"/>
</dbReference>
<evidence type="ECO:0000256" key="7">
    <source>
        <dbReference type="ARBA" id="ARBA00022958"/>
    </source>
</evidence>
<evidence type="ECO:0000256" key="11">
    <source>
        <dbReference type="HAMAP-Rule" id="MF_00276"/>
    </source>
</evidence>
<organism evidence="12 13">
    <name type="scientific">Paenibacillus lignilyticus</name>
    <dbReference type="NCBI Taxonomy" id="1172615"/>
    <lineage>
        <taxon>Bacteria</taxon>
        <taxon>Bacillati</taxon>
        <taxon>Bacillota</taxon>
        <taxon>Bacilli</taxon>
        <taxon>Bacillales</taxon>
        <taxon>Paenibacillaceae</taxon>
        <taxon>Paenibacillus</taxon>
    </lineage>
</organism>
<evidence type="ECO:0000256" key="1">
    <source>
        <dbReference type="ARBA" id="ARBA00022448"/>
    </source>
</evidence>
<accession>A0ABS5CLV1</accession>
<keyword evidence="7 11" id="KW-0630">Potassium</keyword>
<dbReference type="NCBIfam" id="NF001454">
    <property type="entry name" value="PRK00315.1"/>
    <property type="match status" value="1"/>
</dbReference>
<keyword evidence="8 11" id="KW-1133">Transmembrane helix</keyword>
<dbReference type="NCBIfam" id="TIGR00681">
    <property type="entry name" value="kdpC"/>
    <property type="match status" value="1"/>
</dbReference>
<evidence type="ECO:0000256" key="4">
    <source>
        <dbReference type="ARBA" id="ARBA00022692"/>
    </source>
</evidence>
<comment type="subcellular location">
    <subcellularLocation>
        <location evidence="11">Cell membrane</location>
        <topology evidence="11">Single-pass membrane protein</topology>
    </subcellularLocation>
</comment>